<dbReference type="InParanoid" id="W4JNA2"/>
<gene>
    <name evidence="2" type="ORF">HETIRDRAFT_423601</name>
</gene>
<dbReference type="EMBL" id="KI925467">
    <property type="protein sequence ID" value="ETW75018.1"/>
    <property type="molecule type" value="Genomic_DNA"/>
</dbReference>
<sequence length="365" mass="40638">MTSKGKGGEVGRNSKEIWVYVGGPDSRKPIDAPLVAWEDRKAPLRTVTTLTQTKPGNIPVDIPKEVIEKEVILAGVLTLVDKEDPELTPGPSNPRCLDPNPDPIPGTRTANTNNEMSSDKGNKLKDFDGTRSKYQEWIYEYYMYILANPTKYTTDMDKILMVLSYMREGTALLMGKCSADEFVTDYLMTAGESGFDLESTVNYFRRAIYLEIFKQIYRLPEMPTTIDDWWRELQSIKSSVPTTMPRHNNPFCYDFSNAPTSMNNSVVPMAIDSIHTPLTDDERARLRAEGGVSSRVHEGGTRHVQQGSREVGYRPAQTGRALAGRGGGYGRALPARAQISGETATSGKSRSVVMTNLFWARLAVH</sequence>
<dbReference type="KEGG" id="hir:HETIRDRAFT_423601"/>
<evidence type="ECO:0000313" key="2">
    <source>
        <dbReference type="EMBL" id="ETW75018.1"/>
    </source>
</evidence>
<reference evidence="2 3" key="1">
    <citation type="journal article" date="2012" name="New Phytol.">
        <title>Insight into trade-off between wood decay and parasitism from the genome of a fungal forest pathogen.</title>
        <authorList>
            <person name="Olson A."/>
            <person name="Aerts A."/>
            <person name="Asiegbu F."/>
            <person name="Belbahri L."/>
            <person name="Bouzid O."/>
            <person name="Broberg A."/>
            <person name="Canback B."/>
            <person name="Coutinho P.M."/>
            <person name="Cullen D."/>
            <person name="Dalman K."/>
            <person name="Deflorio G."/>
            <person name="van Diepen L.T."/>
            <person name="Dunand C."/>
            <person name="Duplessis S."/>
            <person name="Durling M."/>
            <person name="Gonthier P."/>
            <person name="Grimwood J."/>
            <person name="Fossdal C.G."/>
            <person name="Hansson D."/>
            <person name="Henrissat B."/>
            <person name="Hietala A."/>
            <person name="Himmelstrand K."/>
            <person name="Hoffmeister D."/>
            <person name="Hogberg N."/>
            <person name="James T.Y."/>
            <person name="Karlsson M."/>
            <person name="Kohler A."/>
            <person name="Kues U."/>
            <person name="Lee Y.H."/>
            <person name="Lin Y.C."/>
            <person name="Lind M."/>
            <person name="Lindquist E."/>
            <person name="Lombard V."/>
            <person name="Lucas S."/>
            <person name="Lunden K."/>
            <person name="Morin E."/>
            <person name="Murat C."/>
            <person name="Park J."/>
            <person name="Raffaello T."/>
            <person name="Rouze P."/>
            <person name="Salamov A."/>
            <person name="Schmutz J."/>
            <person name="Solheim H."/>
            <person name="Stahlberg J."/>
            <person name="Velez H."/>
            <person name="de Vries R.P."/>
            <person name="Wiebenga A."/>
            <person name="Woodward S."/>
            <person name="Yakovlev I."/>
            <person name="Garbelotto M."/>
            <person name="Martin F."/>
            <person name="Grigoriev I.V."/>
            <person name="Stenlid J."/>
        </authorList>
    </citation>
    <scope>NUCLEOTIDE SEQUENCE [LARGE SCALE GENOMIC DNA]</scope>
    <source>
        <strain evidence="2 3">TC 32-1</strain>
    </source>
</reference>
<protein>
    <submittedName>
        <fullName evidence="2">Uncharacterized protein</fullName>
    </submittedName>
</protein>
<organism evidence="2 3">
    <name type="scientific">Heterobasidion irregulare (strain TC 32-1)</name>
    <dbReference type="NCBI Taxonomy" id="747525"/>
    <lineage>
        <taxon>Eukaryota</taxon>
        <taxon>Fungi</taxon>
        <taxon>Dikarya</taxon>
        <taxon>Basidiomycota</taxon>
        <taxon>Agaricomycotina</taxon>
        <taxon>Agaricomycetes</taxon>
        <taxon>Russulales</taxon>
        <taxon>Bondarzewiaceae</taxon>
        <taxon>Heterobasidion</taxon>
        <taxon>Heterobasidion annosum species complex</taxon>
    </lineage>
</organism>
<dbReference type="OrthoDB" id="3049938at2759"/>
<dbReference type="GeneID" id="20673918"/>
<accession>W4JNA2</accession>
<keyword evidence="3" id="KW-1185">Reference proteome</keyword>
<evidence type="ECO:0000256" key="1">
    <source>
        <dbReference type="SAM" id="MobiDB-lite"/>
    </source>
</evidence>
<evidence type="ECO:0000313" key="3">
    <source>
        <dbReference type="Proteomes" id="UP000030671"/>
    </source>
</evidence>
<feature type="region of interest" description="Disordered" evidence="1">
    <location>
        <begin position="290"/>
        <end position="330"/>
    </location>
</feature>
<dbReference type="RefSeq" id="XP_009553470.1">
    <property type="nucleotide sequence ID" value="XM_009555175.1"/>
</dbReference>
<name>W4JNA2_HETIT</name>
<dbReference type="Proteomes" id="UP000030671">
    <property type="component" value="Unassembled WGS sequence"/>
</dbReference>
<dbReference type="HOGENOM" id="CLU_048769_0_0_1"/>
<proteinExistence type="predicted"/>
<feature type="region of interest" description="Disordered" evidence="1">
    <location>
        <begin position="83"/>
        <end position="125"/>
    </location>
</feature>
<dbReference type="AlphaFoldDB" id="W4JNA2"/>